<proteinExistence type="predicted"/>
<sequence>MAIGLCLSLTGCAEMLWGVICVGGIIINPSNKYPTTEFPDATVSQPYSELVELGQFYGFEHYSYDKERVPPGFSLTLLVKNKNDEWLDLNEAYRRVKDEKEIKNAAQNKQYQREERVKLPDDEEYKLWVKLSGIATTSGKYKINIIYPSQPSMCGMSDNIYPLRLKVVKPASE</sequence>
<comment type="caution">
    <text evidence="2">The sequence shown here is derived from an EMBL/GenBank/DDBJ whole genome shotgun (WGS) entry which is preliminary data.</text>
</comment>
<protein>
    <submittedName>
        <fullName evidence="2">Uncharacterized protein</fullName>
    </submittedName>
</protein>
<reference evidence="2 3" key="1">
    <citation type="submission" date="2019-09" db="EMBL/GenBank/DDBJ databases">
        <authorList>
            <person name="Li Y."/>
        </authorList>
    </citation>
    <scope>NUCLEOTIDE SEQUENCE [LARGE SCALE GENOMIC DNA]</scope>
    <source>
        <strain evidence="2 3">L3-3HA</strain>
    </source>
</reference>
<dbReference type="AlphaFoldDB" id="A0A5J5FY36"/>
<keyword evidence="3" id="KW-1185">Reference proteome</keyword>
<dbReference type="EMBL" id="VYKJ01000007">
    <property type="protein sequence ID" value="KAA8998879.1"/>
    <property type="molecule type" value="Genomic_DNA"/>
</dbReference>
<accession>A0A5J5FY36</accession>
<keyword evidence="1" id="KW-0175">Coiled coil</keyword>
<evidence type="ECO:0000256" key="1">
    <source>
        <dbReference type="SAM" id="Coils"/>
    </source>
</evidence>
<feature type="coiled-coil region" evidence="1">
    <location>
        <begin position="89"/>
        <end position="117"/>
    </location>
</feature>
<organism evidence="2 3">
    <name type="scientific">Affinibrenneria salicis</name>
    <dbReference type="NCBI Taxonomy" id="2590031"/>
    <lineage>
        <taxon>Bacteria</taxon>
        <taxon>Pseudomonadati</taxon>
        <taxon>Pseudomonadota</taxon>
        <taxon>Gammaproteobacteria</taxon>
        <taxon>Enterobacterales</taxon>
        <taxon>Pectobacteriaceae</taxon>
        <taxon>Affinibrenneria</taxon>
    </lineage>
</organism>
<evidence type="ECO:0000313" key="2">
    <source>
        <dbReference type="EMBL" id="KAA8998879.1"/>
    </source>
</evidence>
<name>A0A5J5FY36_9GAMM</name>
<gene>
    <name evidence="2" type="ORF">FJU30_14415</name>
</gene>
<evidence type="ECO:0000313" key="3">
    <source>
        <dbReference type="Proteomes" id="UP000335415"/>
    </source>
</evidence>
<dbReference type="Proteomes" id="UP000335415">
    <property type="component" value="Unassembled WGS sequence"/>
</dbReference>